<dbReference type="PROSITE" id="PS51257">
    <property type="entry name" value="PROKAR_LIPOPROTEIN"/>
    <property type="match status" value="1"/>
</dbReference>
<dbReference type="PROSITE" id="PS50853">
    <property type="entry name" value="FN3"/>
    <property type="match status" value="3"/>
</dbReference>
<dbReference type="InterPro" id="IPR013517">
    <property type="entry name" value="FG-GAP"/>
</dbReference>
<dbReference type="CDD" id="cd00063">
    <property type="entry name" value="FN3"/>
    <property type="match status" value="4"/>
</dbReference>
<feature type="region of interest" description="Disordered" evidence="2">
    <location>
        <begin position="140"/>
        <end position="159"/>
    </location>
</feature>
<evidence type="ECO:0000256" key="2">
    <source>
        <dbReference type="SAM" id="MobiDB-lite"/>
    </source>
</evidence>
<accession>A0ABX9JY56</accession>
<comment type="caution">
    <text evidence="4">The sequence shown here is derived from an EMBL/GenBank/DDBJ whole genome shotgun (WGS) entry which is preliminary data.</text>
</comment>
<keyword evidence="1" id="KW-0732">Signal</keyword>
<feature type="domain" description="Fibronectin type-III" evidence="3">
    <location>
        <begin position="57"/>
        <end position="148"/>
    </location>
</feature>
<dbReference type="InterPro" id="IPR003961">
    <property type="entry name" value="FN3_dom"/>
</dbReference>
<evidence type="ECO:0000256" key="1">
    <source>
        <dbReference type="ARBA" id="ARBA00022729"/>
    </source>
</evidence>
<evidence type="ECO:0000313" key="5">
    <source>
        <dbReference type="Proteomes" id="UP000256345"/>
    </source>
</evidence>
<proteinExistence type="predicted"/>
<organism evidence="4 5">
    <name type="scientific">Archangium gephyra</name>
    <dbReference type="NCBI Taxonomy" id="48"/>
    <lineage>
        <taxon>Bacteria</taxon>
        <taxon>Pseudomonadati</taxon>
        <taxon>Myxococcota</taxon>
        <taxon>Myxococcia</taxon>
        <taxon>Myxococcales</taxon>
        <taxon>Cystobacterineae</taxon>
        <taxon>Archangiaceae</taxon>
        <taxon>Archangium</taxon>
    </lineage>
</organism>
<dbReference type="Gene3D" id="2.60.40.10">
    <property type="entry name" value="Immunoglobulins"/>
    <property type="match status" value="4"/>
</dbReference>
<dbReference type="Gene3D" id="2.130.10.130">
    <property type="entry name" value="Integrin alpha, N-terminal"/>
    <property type="match status" value="4"/>
</dbReference>
<dbReference type="SUPFAM" id="SSF69318">
    <property type="entry name" value="Integrin alpha N-terminal domain"/>
    <property type="match status" value="2"/>
</dbReference>
<dbReference type="PANTHER" id="PTHR46580:SF4">
    <property type="entry name" value="ATP_GTP-BINDING PROTEIN"/>
    <property type="match status" value="1"/>
</dbReference>
<dbReference type="Pfam" id="PF00041">
    <property type="entry name" value="fn3"/>
    <property type="match status" value="4"/>
</dbReference>
<dbReference type="InterPro" id="IPR036116">
    <property type="entry name" value="FN3_sf"/>
</dbReference>
<reference evidence="4 5" key="1">
    <citation type="submission" date="2018-08" db="EMBL/GenBank/DDBJ databases">
        <title>Genomic Encyclopedia of Archaeal and Bacterial Type Strains, Phase II (KMG-II): from individual species to whole genera.</title>
        <authorList>
            <person name="Goeker M."/>
        </authorList>
    </citation>
    <scope>NUCLEOTIDE SEQUENCE [LARGE SCALE GENOMIC DNA]</scope>
    <source>
        <strain evidence="4 5">DSM 2261</strain>
    </source>
</reference>
<dbReference type="Proteomes" id="UP000256345">
    <property type="component" value="Unassembled WGS sequence"/>
</dbReference>
<feature type="domain" description="Fibronectin type-III" evidence="3">
    <location>
        <begin position="149"/>
        <end position="243"/>
    </location>
</feature>
<feature type="region of interest" description="Disordered" evidence="2">
    <location>
        <begin position="38"/>
        <end position="66"/>
    </location>
</feature>
<feature type="domain" description="Fibronectin type-III" evidence="3">
    <location>
        <begin position="331"/>
        <end position="422"/>
    </location>
</feature>
<evidence type="ECO:0000259" key="3">
    <source>
        <dbReference type="PROSITE" id="PS50853"/>
    </source>
</evidence>
<dbReference type="SMART" id="SM00060">
    <property type="entry name" value="FN3"/>
    <property type="match status" value="4"/>
</dbReference>
<dbReference type="InterPro" id="IPR028994">
    <property type="entry name" value="Integrin_alpha_N"/>
</dbReference>
<sequence>MPSFRFVPRGEAVSRSVSRRLIPLFLALLVGAGGCELDPITTQPPGTEQPGDPRPTEPSAPGPMEARAAPGLVTLSWSAPEKDGGSALTGYQVSIEPQEATQAVAVDGTTARVTGLRAGATYRFSVAAVNGVGRGPANSAESVTLPDVPGAPPRPSVVRGDGQVRVSWLAPGSTGRAIITGYVVTAHPQGVRVMVEASARSAVVAGLSNGESATFTVRALNAVGEGPDSPASVPVVPATLPSAPTGLEVKAGVGVVTLTWNPPASTGGLPLEGYALTLEPDSFPIRVGADTRELLFTGLEDGTTYVFTLAARNEVGEGPKLVSAAVRTHSVPSRPGAVSVTPGTRSATVTWEAPADDGGSSLTGYEVEVSPSGARMRVDADTRSATFTDLNSTFAHAFTVSATNAVGSGPSASSAAVRPLPAPAEVTELQLESSDAGCLTVSYALRQPDGVRADVSVEVDATGSGSFARATQAGSTTHEGLLARSTAPEGSTHQFLWDRGFDVPGAATVRVRLSARVPGTPPGSATLERTLPAAARPCEVRLTTHSVQPLNATPRRGVKGDFNGDGKLDLVVAPFSGDTVSILLGLGNGSFQPPLQQTLRSSLSRLTTGDLDGDGAEELIWPDGYGNLWVARRLGGGYFADPVSHRISYFETSTTPDSSIALADFDGNGSLDVATIGRSGSLITLGILFNEGNGTLGSFISKLVVTSNTQLAAADLDEDGRKDLLAIGRDGMGSAALLSNGDGTFRTRNITTPEAQTHLVDDLDGDGHLDLVLARKDTSTEVQVHLLRGDGQGGFSAAERLETLLDGSGSSTAMALAAMDLDRDGLKDLVVTLEWKDALAVLRGKGAGSFEPAVLLPAGRGPVSLSIGDFDGDGLEDVASVQNHSGDVRVWRDGPGSLSLGEAPGGTLAQGDFNGDGKLDLVSTPVKDSVQVYLAGGPEGLRAQTPVPVGSPVWSLVVGHVDGDAALDVVVRHGMSGATTLKLLLGNGDGTLRPAADIPVGANPGPIALGDVNGDGRTDLVCQVSYQPEPGYSTREVRVFPGQGDGTFAAPTVVTTSPNPSTLALGDLDKDGALDLAVVQDSPGGGVLLLKGRGDGTFLPPVHVSTSGAGQYSGDLVLVDMNGDDFLDVVRGNSFDNSVHVLMGWGRWMGWSGRSYPAGGNCASVSVLDFDGDGEQDVLCANPGMDSVSLLRGDEYGWLAAPQSFGARTGAHELAVFDVNADGRPDILTGAPMYTQGTLLLQR</sequence>
<dbReference type="SUPFAM" id="SSF49265">
    <property type="entry name" value="Fibronectin type III"/>
    <property type="match status" value="2"/>
</dbReference>
<protein>
    <submittedName>
        <fullName evidence="4">Fibronectin type III domain protein</fullName>
    </submittedName>
</protein>
<dbReference type="Pfam" id="PF13517">
    <property type="entry name" value="FG-GAP_3"/>
    <property type="match status" value="5"/>
</dbReference>
<feature type="compositionally biased region" description="Pro residues" evidence="2">
    <location>
        <begin position="52"/>
        <end position="61"/>
    </location>
</feature>
<dbReference type="Gene3D" id="2.30.30.100">
    <property type="match status" value="1"/>
</dbReference>
<gene>
    <name evidence="4" type="ORF">ATI61_107167</name>
</gene>
<dbReference type="PRINTS" id="PR00014">
    <property type="entry name" value="FNTYPEIII"/>
</dbReference>
<dbReference type="PANTHER" id="PTHR46580">
    <property type="entry name" value="SENSOR KINASE-RELATED"/>
    <property type="match status" value="1"/>
</dbReference>
<name>A0ABX9JY56_9BACT</name>
<dbReference type="InterPro" id="IPR013783">
    <property type="entry name" value="Ig-like_fold"/>
</dbReference>
<evidence type="ECO:0000313" key="4">
    <source>
        <dbReference type="EMBL" id="REG29471.1"/>
    </source>
</evidence>
<keyword evidence="5" id="KW-1185">Reference proteome</keyword>
<dbReference type="EMBL" id="QUMU01000007">
    <property type="protein sequence ID" value="REG29471.1"/>
    <property type="molecule type" value="Genomic_DNA"/>
</dbReference>